<comment type="similarity">
    <text evidence="1 7">Belongs to the phospholipase B-like family.</text>
</comment>
<evidence type="ECO:0000256" key="1">
    <source>
        <dbReference type="ARBA" id="ARBA00007835"/>
    </source>
</evidence>
<keyword evidence="2" id="KW-0732">Signal</keyword>
<keyword evidence="4 7" id="KW-0442">Lipid degradation</keyword>
<evidence type="ECO:0000256" key="4">
    <source>
        <dbReference type="ARBA" id="ARBA00022963"/>
    </source>
</evidence>
<evidence type="ECO:0000313" key="9">
    <source>
        <dbReference type="EMBL" id="ETO09375.1"/>
    </source>
</evidence>
<evidence type="ECO:0000256" key="3">
    <source>
        <dbReference type="ARBA" id="ARBA00022801"/>
    </source>
</evidence>
<accession>X6M8Q1</accession>
<dbReference type="PANTHER" id="PTHR12370">
    <property type="entry name" value="PHOSPHOLIPASE B-RELATED"/>
    <property type="match status" value="1"/>
</dbReference>
<keyword evidence="6" id="KW-0325">Glycoprotein</keyword>
<dbReference type="AlphaFoldDB" id="X6M8Q1"/>
<dbReference type="Gene3D" id="3.60.60.30">
    <property type="match status" value="1"/>
</dbReference>
<dbReference type="Proteomes" id="UP000023152">
    <property type="component" value="Unassembled WGS sequence"/>
</dbReference>
<comment type="function">
    <text evidence="7">Putative phospholipase.</text>
</comment>
<dbReference type="GO" id="GO:0005576">
    <property type="term" value="C:extracellular region"/>
    <property type="evidence" value="ECO:0007669"/>
    <property type="project" value="TreeGrafter"/>
</dbReference>
<protein>
    <recommendedName>
        <fullName evidence="7">Phospholipase B-like</fullName>
        <ecNumber evidence="7">3.1.1.-</ecNumber>
    </recommendedName>
</protein>
<gene>
    <name evidence="9" type="ORF">RFI_28000</name>
</gene>
<dbReference type="OrthoDB" id="419508at2759"/>
<keyword evidence="3 7" id="KW-0378">Hydrolase</keyword>
<evidence type="ECO:0000256" key="5">
    <source>
        <dbReference type="ARBA" id="ARBA00023098"/>
    </source>
</evidence>
<dbReference type="GO" id="GO:0009395">
    <property type="term" value="P:phospholipid catabolic process"/>
    <property type="evidence" value="ECO:0007669"/>
    <property type="project" value="TreeGrafter"/>
</dbReference>
<dbReference type="EC" id="3.1.1.-" evidence="7"/>
<reference evidence="9 10" key="1">
    <citation type="journal article" date="2013" name="Curr. Biol.">
        <title>The Genome of the Foraminiferan Reticulomyxa filosa.</title>
        <authorList>
            <person name="Glockner G."/>
            <person name="Hulsmann N."/>
            <person name="Schleicher M."/>
            <person name="Noegel A.A."/>
            <person name="Eichinger L."/>
            <person name="Gallinger C."/>
            <person name="Pawlowski J."/>
            <person name="Sierra R."/>
            <person name="Euteneuer U."/>
            <person name="Pillet L."/>
            <person name="Moustafa A."/>
            <person name="Platzer M."/>
            <person name="Groth M."/>
            <person name="Szafranski K."/>
            <person name="Schliwa M."/>
        </authorList>
    </citation>
    <scope>NUCLEOTIDE SEQUENCE [LARGE SCALE GENOMIC DNA]</scope>
</reference>
<keyword evidence="10" id="KW-1185">Reference proteome</keyword>
<feature type="region of interest" description="Disordered" evidence="8">
    <location>
        <begin position="1"/>
        <end position="20"/>
    </location>
</feature>
<evidence type="ECO:0000256" key="8">
    <source>
        <dbReference type="SAM" id="MobiDB-lite"/>
    </source>
</evidence>
<dbReference type="InterPro" id="IPR007000">
    <property type="entry name" value="PLipase_B-like"/>
</dbReference>
<feature type="compositionally biased region" description="Basic residues" evidence="8">
    <location>
        <begin position="1"/>
        <end position="16"/>
    </location>
</feature>
<evidence type="ECO:0000313" key="10">
    <source>
        <dbReference type="Proteomes" id="UP000023152"/>
    </source>
</evidence>
<dbReference type="Pfam" id="PF04916">
    <property type="entry name" value="Phospholip_B"/>
    <property type="match status" value="1"/>
</dbReference>
<dbReference type="EMBL" id="ASPP01024101">
    <property type="protein sequence ID" value="ETO09375.1"/>
    <property type="molecule type" value="Genomic_DNA"/>
</dbReference>
<evidence type="ECO:0000256" key="2">
    <source>
        <dbReference type="ARBA" id="ARBA00022729"/>
    </source>
</evidence>
<proteinExistence type="inferred from homology"/>
<evidence type="ECO:0000256" key="7">
    <source>
        <dbReference type="RuleBase" id="RU364138"/>
    </source>
</evidence>
<name>X6M8Q1_RETFI</name>
<keyword evidence="5 7" id="KW-0443">Lipid metabolism</keyword>
<evidence type="ECO:0000256" key="6">
    <source>
        <dbReference type="ARBA" id="ARBA00023180"/>
    </source>
</evidence>
<organism evidence="9 10">
    <name type="scientific">Reticulomyxa filosa</name>
    <dbReference type="NCBI Taxonomy" id="46433"/>
    <lineage>
        <taxon>Eukaryota</taxon>
        <taxon>Sar</taxon>
        <taxon>Rhizaria</taxon>
        <taxon>Retaria</taxon>
        <taxon>Foraminifera</taxon>
        <taxon>Monothalamids</taxon>
        <taxon>Reticulomyxidae</taxon>
        <taxon>Reticulomyxa</taxon>
    </lineage>
</organism>
<comment type="caution">
    <text evidence="9">The sequence shown here is derived from an EMBL/GenBank/DDBJ whole genome shotgun (WGS) entry which is preliminary data.</text>
</comment>
<sequence length="287" mass="33121">MRRRRGGRGTNKKKKGNNNNNFFLKMWGQMETTNDIANASLYDFVVPQSLYTWQRARIANALASNGYDWTRTFARYNSGTYNNQWMALTYSLFVPGQPLADGLLWICEQVCCVFFFFFELLTFNTNEYINLCTFIYTYIVNQFPAIEYTYNVSGNAALAATYGPTLSYDLAPRARLFRKMANQCNNITTTQKFMRYNDYKNDPLENGDPGWAIMSRFDLEDEPSPSGGYDTKLSNFAMLQSLSSWVQAGPTHDNVPPFSWDQFPDVVHTGMPLTYNFDWHVIKPQLN</sequence>
<dbReference type="PANTHER" id="PTHR12370:SF3">
    <property type="entry name" value="PHOSPHOLIPASE B-LIKE 2-RELATED"/>
    <property type="match status" value="1"/>
</dbReference>
<dbReference type="GO" id="GO:0004620">
    <property type="term" value="F:phospholipase activity"/>
    <property type="evidence" value="ECO:0007669"/>
    <property type="project" value="InterPro"/>
</dbReference>